<keyword evidence="2" id="KW-1185">Reference proteome</keyword>
<name>A0ACC0TBD9_POPTR</name>
<reference evidence="1 2" key="1">
    <citation type="journal article" date="2006" name="Science">
        <title>The genome of black cottonwood, Populus trichocarpa (Torr. &amp; Gray).</title>
        <authorList>
            <person name="Tuskan G.A."/>
            <person name="Difazio S."/>
            <person name="Jansson S."/>
            <person name="Bohlmann J."/>
            <person name="Grigoriev I."/>
            <person name="Hellsten U."/>
            <person name="Putnam N."/>
            <person name="Ralph S."/>
            <person name="Rombauts S."/>
            <person name="Salamov A."/>
            <person name="Schein J."/>
            <person name="Sterck L."/>
            <person name="Aerts A."/>
            <person name="Bhalerao R.R."/>
            <person name="Bhalerao R.P."/>
            <person name="Blaudez D."/>
            <person name="Boerjan W."/>
            <person name="Brun A."/>
            <person name="Brunner A."/>
            <person name="Busov V."/>
            <person name="Campbell M."/>
            <person name="Carlson J."/>
            <person name="Chalot M."/>
            <person name="Chapman J."/>
            <person name="Chen G.L."/>
            <person name="Cooper D."/>
            <person name="Coutinho P.M."/>
            <person name="Couturier J."/>
            <person name="Covert S."/>
            <person name="Cronk Q."/>
            <person name="Cunningham R."/>
            <person name="Davis J."/>
            <person name="Degroeve S."/>
            <person name="Dejardin A."/>
            <person name="Depamphilis C."/>
            <person name="Detter J."/>
            <person name="Dirks B."/>
            <person name="Dubchak I."/>
            <person name="Duplessis S."/>
            <person name="Ehlting J."/>
            <person name="Ellis B."/>
            <person name="Gendler K."/>
            <person name="Goodstein D."/>
            <person name="Gribskov M."/>
            <person name="Grimwood J."/>
            <person name="Groover A."/>
            <person name="Gunter L."/>
            <person name="Hamberger B."/>
            <person name="Heinze B."/>
            <person name="Helariutta Y."/>
            <person name="Henrissat B."/>
            <person name="Holligan D."/>
            <person name="Holt R."/>
            <person name="Huang W."/>
            <person name="Islam-Faridi N."/>
            <person name="Jones S."/>
            <person name="Jones-Rhoades M."/>
            <person name="Jorgensen R."/>
            <person name="Joshi C."/>
            <person name="Kangasjarvi J."/>
            <person name="Karlsson J."/>
            <person name="Kelleher C."/>
            <person name="Kirkpatrick R."/>
            <person name="Kirst M."/>
            <person name="Kohler A."/>
            <person name="Kalluri U."/>
            <person name="Larimer F."/>
            <person name="Leebens-Mack J."/>
            <person name="Leple J.C."/>
            <person name="Locascio P."/>
            <person name="Lou Y."/>
            <person name="Lucas S."/>
            <person name="Martin F."/>
            <person name="Montanini B."/>
            <person name="Napoli C."/>
            <person name="Nelson D.R."/>
            <person name="Nelson C."/>
            <person name="Nieminen K."/>
            <person name="Nilsson O."/>
            <person name="Pereda V."/>
            <person name="Peter G."/>
            <person name="Philippe R."/>
            <person name="Pilate G."/>
            <person name="Poliakov A."/>
            <person name="Razumovskaya J."/>
            <person name="Richardson P."/>
            <person name="Rinaldi C."/>
            <person name="Ritland K."/>
            <person name="Rouze P."/>
            <person name="Ryaboy D."/>
            <person name="Schmutz J."/>
            <person name="Schrader J."/>
            <person name="Segerman B."/>
            <person name="Shin H."/>
            <person name="Siddiqui A."/>
            <person name="Sterky F."/>
            <person name="Terry A."/>
            <person name="Tsai C.J."/>
            <person name="Uberbacher E."/>
            <person name="Unneberg P."/>
            <person name="Vahala J."/>
            <person name="Wall K."/>
            <person name="Wessler S."/>
            <person name="Yang G."/>
            <person name="Yin T."/>
            <person name="Douglas C."/>
            <person name="Marra M."/>
            <person name="Sandberg G."/>
            <person name="Van de Peer Y."/>
            <person name="Rokhsar D."/>
        </authorList>
    </citation>
    <scope>NUCLEOTIDE SEQUENCE [LARGE SCALE GENOMIC DNA]</scope>
    <source>
        <strain evidence="2">cv. Nisqually</strain>
    </source>
</reference>
<dbReference type="Proteomes" id="UP000006729">
    <property type="component" value="Chromosome 3"/>
</dbReference>
<protein>
    <submittedName>
        <fullName evidence="1">Uncharacterized protein</fullName>
    </submittedName>
</protein>
<sequence length="46" mass="5011">MTCIILVSVFFFLGGGECGARVLASLELGFVLVDFVHPLFMYPTCP</sequence>
<evidence type="ECO:0000313" key="2">
    <source>
        <dbReference type="Proteomes" id="UP000006729"/>
    </source>
</evidence>
<organism evidence="1 2">
    <name type="scientific">Populus trichocarpa</name>
    <name type="common">Western balsam poplar</name>
    <name type="synonym">Populus balsamifera subsp. trichocarpa</name>
    <dbReference type="NCBI Taxonomy" id="3694"/>
    <lineage>
        <taxon>Eukaryota</taxon>
        <taxon>Viridiplantae</taxon>
        <taxon>Streptophyta</taxon>
        <taxon>Embryophyta</taxon>
        <taxon>Tracheophyta</taxon>
        <taxon>Spermatophyta</taxon>
        <taxon>Magnoliopsida</taxon>
        <taxon>eudicotyledons</taxon>
        <taxon>Gunneridae</taxon>
        <taxon>Pentapetalae</taxon>
        <taxon>rosids</taxon>
        <taxon>fabids</taxon>
        <taxon>Malpighiales</taxon>
        <taxon>Salicaceae</taxon>
        <taxon>Saliceae</taxon>
        <taxon>Populus</taxon>
    </lineage>
</organism>
<proteinExistence type="predicted"/>
<accession>A0ACC0TBD9</accession>
<comment type="caution">
    <text evidence="1">The sequence shown here is derived from an EMBL/GenBank/DDBJ whole genome shotgun (WGS) entry which is preliminary data.</text>
</comment>
<evidence type="ECO:0000313" key="1">
    <source>
        <dbReference type="EMBL" id="KAI9398738.1"/>
    </source>
</evidence>
<gene>
    <name evidence="1" type="ORF">POPTR_003G220866v4</name>
</gene>
<dbReference type="EMBL" id="CM009292">
    <property type="protein sequence ID" value="KAI9398738.1"/>
    <property type="molecule type" value="Genomic_DNA"/>
</dbReference>